<evidence type="ECO:0000313" key="1">
    <source>
        <dbReference type="EMBL" id="KAI8680459.1"/>
    </source>
</evidence>
<gene>
    <name evidence="1" type="ORF">NCS57_00326500</name>
</gene>
<dbReference type="EMBL" id="CM046504">
    <property type="protein sequence ID" value="KAI8680459.1"/>
    <property type="molecule type" value="Genomic_DNA"/>
</dbReference>
<evidence type="ECO:0000313" key="2">
    <source>
        <dbReference type="Proteomes" id="UP001065298"/>
    </source>
</evidence>
<comment type="caution">
    <text evidence="1">The sequence shown here is derived from an EMBL/GenBank/DDBJ whole genome shotgun (WGS) entry which is preliminary data.</text>
</comment>
<dbReference type="Proteomes" id="UP001065298">
    <property type="component" value="Chromosome 2"/>
</dbReference>
<organism evidence="1 2">
    <name type="scientific">Fusarium keratoplasticum</name>
    <dbReference type="NCBI Taxonomy" id="1328300"/>
    <lineage>
        <taxon>Eukaryota</taxon>
        <taxon>Fungi</taxon>
        <taxon>Dikarya</taxon>
        <taxon>Ascomycota</taxon>
        <taxon>Pezizomycotina</taxon>
        <taxon>Sordariomycetes</taxon>
        <taxon>Hypocreomycetidae</taxon>
        <taxon>Hypocreales</taxon>
        <taxon>Nectriaceae</taxon>
        <taxon>Fusarium</taxon>
        <taxon>Fusarium solani species complex</taxon>
    </lineage>
</organism>
<protein>
    <submittedName>
        <fullName evidence="1">Uncharacterized protein</fullName>
    </submittedName>
</protein>
<reference evidence="1" key="1">
    <citation type="submission" date="2022-06" db="EMBL/GenBank/DDBJ databases">
        <title>Fusarium solani species complex genomes reveal bases of compartmentalisation and animal pathogenesis.</title>
        <authorList>
            <person name="Tsai I.J."/>
        </authorList>
    </citation>
    <scope>NUCLEOTIDE SEQUENCE</scope>
    <source>
        <strain evidence="1">Fu6.1</strain>
    </source>
</reference>
<proteinExistence type="predicted"/>
<accession>A0ACC0RAZ9</accession>
<name>A0ACC0RAZ9_9HYPO</name>
<keyword evidence="2" id="KW-1185">Reference proteome</keyword>
<sequence>MLSALSDTLLRDGSTDTPSEKTGEHRDRVTATEEINLDQRQVRRQGVQSVHNPMSSYDCEPPQGSTDYQNYDKLGLGGGLESDLMMSDLLSHPIGLLDDDMLNAATENQSEIGILGTDCVHAPAAESSASPRNLQPTAKIGTRFSRETNGILKAWFSQRADHPYPSKAEKQQLQQQTGLSSLQLTNWLANARRRSTLLSSGPSPGSLTQLSHLNTGDTISRPSTPMVPPRRGPLGRWIDSPPENEAADAADIARALDTHTPRSSRGDPEQYESAQDSASNSANTTRSSRKSGSLADSRSSSCTRDWGRSPNRRHGRVRTSRRSRGRQREAIQRKRTLGTTLGPYQCTFCTETFDTKHNWQRHETSIHLPLETWVCTPQGPRTTNTPAQQVFCSFCGINDPDEDHVETHNPTSCQERTFSRKDHLRQHLRLVHNATPMEWIISQWRTPQLQVRSRCGFCDRAMETWADRADHLADHFKMGHTMVQWQGGWGFERAVQDLVESSIPPYLIASESQTPFPFRASVAPADSPRNAYELIHLELTHFIQKQDGIPMSDMLQLEGCRIILAAEGLMRGDAHDEAQAGSWLRDIFFSNNDISQRARFSPLRSKAESCLTVPKLHGQRQLFDGCPLDAQLRNFMLDSVWSGQAMPNDADLRAEACRIVSELGSCFTVLLEDAVATWLMALIESAQGWLSAFRMRVQTEANIYTPSDGQNAFFGGLCLTAHSLQDVMQPPNSITAEPIRHFPNGNMTRDNILRRQSRTSTTAQSPQDHRPSWIKANLYFLNDANYHRWLGRELGRWVLSTTSLNNPNSHVPSDEELRHQARCILYDE</sequence>